<dbReference type="EMBL" id="JAZDWU010000003">
    <property type="protein sequence ID" value="KAL0008421.1"/>
    <property type="molecule type" value="Genomic_DNA"/>
</dbReference>
<evidence type="ECO:0000256" key="1">
    <source>
        <dbReference type="SAM" id="Phobius"/>
    </source>
</evidence>
<evidence type="ECO:0000313" key="3">
    <source>
        <dbReference type="Proteomes" id="UP001459277"/>
    </source>
</evidence>
<keyword evidence="1" id="KW-0472">Membrane</keyword>
<sequence>MTVVIIKLTIEEETEETLTIEELKVVEAPMVNLHNSVPSIIFNKVNLALVVLDQIDLYAKFVENLDIWLLTTLIGCIMLIRASIHLPSLQ</sequence>
<protein>
    <submittedName>
        <fullName evidence="2">Uncharacterized protein</fullName>
    </submittedName>
</protein>
<dbReference type="Proteomes" id="UP001459277">
    <property type="component" value="Unassembled WGS sequence"/>
</dbReference>
<dbReference type="AlphaFoldDB" id="A0AAW2DID5"/>
<name>A0AAW2DID5_9ROSI</name>
<reference evidence="2 3" key="1">
    <citation type="submission" date="2024-01" db="EMBL/GenBank/DDBJ databases">
        <title>A telomere-to-telomere, gap-free genome of sweet tea (Lithocarpus litseifolius).</title>
        <authorList>
            <person name="Zhou J."/>
        </authorList>
    </citation>
    <scope>NUCLEOTIDE SEQUENCE [LARGE SCALE GENOMIC DNA]</scope>
    <source>
        <strain evidence="2">Zhou-2022a</strain>
        <tissue evidence="2">Leaf</tissue>
    </source>
</reference>
<gene>
    <name evidence="2" type="ORF">SO802_009923</name>
</gene>
<keyword evidence="3" id="KW-1185">Reference proteome</keyword>
<organism evidence="2 3">
    <name type="scientific">Lithocarpus litseifolius</name>
    <dbReference type="NCBI Taxonomy" id="425828"/>
    <lineage>
        <taxon>Eukaryota</taxon>
        <taxon>Viridiplantae</taxon>
        <taxon>Streptophyta</taxon>
        <taxon>Embryophyta</taxon>
        <taxon>Tracheophyta</taxon>
        <taxon>Spermatophyta</taxon>
        <taxon>Magnoliopsida</taxon>
        <taxon>eudicotyledons</taxon>
        <taxon>Gunneridae</taxon>
        <taxon>Pentapetalae</taxon>
        <taxon>rosids</taxon>
        <taxon>fabids</taxon>
        <taxon>Fagales</taxon>
        <taxon>Fagaceae</taxon>
        <taxon>Lithocarpus</taxon>
    </lineage>
</organism>
<keyword evidence="1" id="KW-1133">Transmembrane helix</keyword>
<evidence type="ECO:0000313" key="2">
    <source>
        <dbReference type="EMBL" id="KAL0008421.1"/>
    </source>
</evidence>
<proteinExistence type="predicted"/>
<feature type="transmembrane region" description="Helical" evidence="1">
    <location>
        <begin position="67"/>
        <end position="84"/>
    </location>
</feature>
<accession>A0AAW2DID5</accession>
<keyword evidence="1" id="KW-0812">Transmembrane</keyword>
<comment type="caution">
    <text evidence="2">The sequence shown here is derived from an EMBL/GenBank/DDBJ whole genome shotgun (WGS) entry which is preliminary data.</text>
</comment>